<dbReference type="RefSeq" id="XP_033591339.1">
    <property type="nucleotide sequence ID" value="XM_033735384.1"/>
</dbReference>
<name>A0A6A6PXD3_9PEZI</name>
<feature type="compositionally biased region" description="Basic residues" evidence="1">
    <location>
        <begin position="128"/>
        <end position="142"/>
    </location>
</feature>
<feature type="region of interest" description="Disordered" evidence="1">
    <location>
        <begin position="1"/>
        <end position="24"/>
    </location>
</feature>
<evidence type="ECO:0000256" key="1">
    <source>
        <dbReference type="SAM" id="MobiDB-lite"/>
    </source>
</evidence>
<proteinExistence type="predicted"/>
<dbReference type="OrthoDB" id="5403747at2759"/>
<dbReference type="GeneID" id="54476386"/>
<organism evidence="2 3">
    <name type="scientific">Neohortaea acidophila</name>
    <dbReference type="NCBI Taxonomy" id="245834"/>
    <lineage>
        <taxon>Eukaryota</taxon>
        <taxon>Fungi</taxon>
        <taxon>Dikarya</taxon>
        <taxon>Ascomycota</taxon>
        <taxon>Pezizomycotina</taxon>
        <taxon>Dothideomycetes</taxon>
        <taxon>Dothideomycetidae</taxon>
        <taxon>Mycosphaerellales</taxon>
        <taxon>Teratosphaeriaceae</taxon>
        <taxon>Neohortaea</taxon>
    </lineage>
</organism>
<gene>
    <name evidence="2" type="ORF">BDY17DRAFT_309931</name>
</gene>
<dbReference type="EMBL" id="MU001634">
    <property type="protein sequence ID" value="KAF2484770.1"/>
    <property type="molecule type" value="Genomic_DNA"/>
</dbReference>
<accession>A0A6A6PXD3</accession>
<feature type="compositionally biased region" description="Low complexity" evidence="1">
    <location>
        <begin position="90"/>
        <end position="107"/>
    </location>
</feature>
<evidence type="ECO:0000313" key="2">
    <source>
        <dbReference type="EMBL" id="KAF2484770.1"/>
    </source>
</evidence>
<evidence type="ECO:0000313" key="3">
    <source>
        <dbReference type="Proteomes" id="UP000799767"/>
    </source>
</evidence>
<feature type="region of interest" description="Disordered" evidence="1">
    <location>
        <begin position="78"/>
        <end position="165"/>
    </location>
</feature>
<keyword evidence="3" id="KW-1185">Reference proteome</keyword>
<sequence length="165" mass="17166">MSTTPDPIKDSKSPAPGGPNTLSEKEKNLIATIVTHCLKSGPLEIDSKKLVKYGEFNTMKTAQNTWGKLKAKIAAMNDDGDVEGKDGADTPKTPKTPKAAAGGATPASKKRGKKTDDDEEGGDGGASPKKKTRKSPAKKGGKKAGTAVEDADDDVKVEAAEEDDD</sequence>
<dbReference type="Proteomes" id="UP000799767">
    <property type="component" value="Unassembled WGS sequence"/>
</dbReference>
<dbReference type="AlphaFoldDB" id="A0A6A6PXD3"/>
<reference evidence="2" key="1">
    <citation type="journal article" date="2020" name="Stud. Mycol.">
        <title>101 Dothideomycetes genomes: a test case for predicting lifestyles and emergence of pathogens.</title>
        <authorList>
            <person name="Haridas S."/>
            <person name="Albert R."/>
            <person name="Binder M."/>
            <person name="Bloem J."/>
            <person name="Labutti K."/>
            <person name="Salamov A."/>
            <person name="Andreopoulos B."/>
            <person name="Baker S."/>
            <person name="Barry K."/>
            <person name="Bills G."/>
            <person name="Bluhm B."/>
            <person name="Cannon C."/>
            <person name="Castanera R."/>
            <person name="Culley D."/>
            <person name="Daum C."/>
            <person name="Ezra D."/>
            <person name="Gonzalez J."/>
            <person name="Henrissat B."/>
            <person name="Kuo A."/>
            <person name="Liang C."/>
            <person name="Lipzen A."/>
            <person name="Lutzoni F."/>
            <person name="Magnuson J."/>
            <person name="Mondo S."/>
            <person name="Nolan M."/>
            <person name="Ohm R."/>
            <person name="Pangilinan J."/>
            <person name="Park H.-J."/>
            <person name="Ramirez L."/>
            <person name="Alfaro M."/>
            <person name="Sun H."/>
            <person name="Tritt A."/>
            <person name="Yoshinaga Y."/>
            <person name="Zwiers L.-H."/>
            <person name="Turgeon B."/>
            <person name="Goodwin S."/>
            <person name="Spatafora J."/>
            <person name="Crous P."/>
            <person name="Grigoriev I."/>
        </authorList>
    </citation>
    <scope>NUCLEOTIDE SEQUENCE</scope>
    <source>
        <strain evidence="2">CBS 113389</strain>
    </source>
</reference>
<protein>
    <submittedName>
        <fullName evidence="2">Uncharacterized protein</fullName>
    </submittedName>
</protein>